<proteinExistence type="predicted"/>
<dbReference type="SUPFAM" id="SSF49344">
    <property type="entry name" value="CBD9-like"/>
    <property type="match status" value="1"/>
</dbReference>
<sequence>MRISRQDAPVIDGDLSDPAWRNAAIIEEFYQIDPVEGVTPSQPTRAYLMYDSKNLYVAVYAFDTEPDRIRRSQLQRDPALQDDDGIRVLIDSFGSFRDSYFFGINPNGARSDALTENNGAFNDRWNTIWRAKAKVVEDGWIAEFAIPFQSISFDPALDEWNLQIIRTIRRDNEEIRWSNIDQSRNRIDMTNPGRVSGISDIDNGIGLEVQAFVTGAASRDWVLDETDVTLNPSGNVFYKITPSLTGSLTFNTDFSNTALDARQVNTGRFSLFFPETRDFFLQDAAVFEFGGDIFRRGPSNGLPFFSRNIGIVGGQPVDLLAGAKLSGKIGPANVGVISTRTGAADASNIDGQYLSSARISVPILSESKIGFVLTNGNPTGDSNNTVAGVDFQYKKSNLFGKGTLTADFAHIRSYDEGVNDAMTAGHIAYRSQTWNGRLRLRDIGEDYAPKLGFINRPGIKRFDGNAFRAYRPNTKLLRYAETGIVGGVITDQSGQRQDELFGGWVLLRNNPGDSIRADYRRRVERINQPFNIAGEVPVNPGDYRWNRYRVNLSTSRARMLGIGADVSWGGVYDGELLELRTNMDFRPSKHFQLSTSYNLLQFKLPTGDVSIHIASINSTIAFTPDMSIKTEVQYDNISQSFTYFSRFTWEPVPEREIFLSFGHTALINRENFPRDFTSLGSSLALRLGHKFRL</sequence>
<organism evidence="2">
    <name type="scientific">hydrothermal vent metagenome</name>
    <dbReference type="NCBI Taxonomy" id="652676"/>
    <lineage>
        <taxon>unclassified sequences</taxon>
        <taxon>metagenomes</taxon>
        <taxon>ecological metagenomes</taxon>
    </lineage>
</organism>
<dbReference type="GO" id="GO:0016052">
    <property type="term" value="P:carbohydrate catabolic process"/>
    <property type="evidence" value="ECO:0007669"/>
    <property type="project" value="InterPro"/>
</dbReference>
<reference evidence="2" key="1">
    <citation type="submission" date="2018-06" db="EMBL/GenBank/DDBJ databases">
        <authorList>
            <person name="Zhirakovskaya E."/>
        </authorList>
    </citation>
    <scope>NUCLEOTIDE SEQUENCE</scope>
</reference>
<dbReference type="AlphaFoldDB" id="A0A3B0S923"/>
<feature type="domain" description="Carbohydrate-binding" evidence="1">
    <location>
        <begin position="11"/>
        <end position="151"/>
    </location>
</feature>
<dbReference type="GO" id="GO:0004553">
    <property type="term" value="F:hydrolase activity, hydrolyzing O-glycosyl compounds"/>
    <property type="evidence" value="ECO:0007669"/>
    <property type="project" value="InterPro"/>
</dbReference>
<evidence type="ECO:0000313" key="2">
    <source>
        <dbReference type="EMBL" id="VAV97376.1"/>
    </source>
</evidence>
<dbReference type="CDD" id="cd09618">
    <property type="entry name" value="CBM9_like_2"/>
    <property type="match status" value="1"/>
</dbReference>
<evidence type="ECO:0000259" key="1">
    <source>
        <dbReference type="Pfam" id="PF06452"/>
    </source>
</evidence>
<accession>A0A3B0S923</accession>
<gene>
    <name evidence="2" type="ORF">MNBD_ALPHA05-611</name>
</gene>
<dbReference type="EMBL" id="UOEH01000222">
    <property type="protein sequence ID" value="VAV97376.1"/>
    <property type="molecule type" value="Genomic_DNA"/>
</dbReference>
<dbReference type="GO" id="GO:0030246">
    <property type="term" value="F:carbohydrate binding"/>
    <property type="evidence" value="ECO:0007669"/>
    <property type="project" value="InterPro"/>
</dbReference>
<dbReference type="Gene3D" id="2.60.40.1190">
    <property type="match status" value="1"/>
</dbReference>
<dbReference type="InterPro" id="IPR010502">
    <property type="entry name" value="Carb-bd_dom_fam9"/>
</dbReference>
<dbReference type="Pfam" id="PF06452">
    <property type="entry name" value="CBM9_1"/>
    <property type="match status" value="1"/>
</dbReference>
<name>A0A3B0S923_9ZZZZ</name>
<protein>
    <recommendedName>
        <fullName evidence="1">Carbohydrate-binding domain-containing protein</fullName>
    </recommendedName>
</protein>